<feature type="coiled-coil region" evidence="7">
    <location>
        <begin position="229"/>
        <end position="256"/>
    </location>
</feature>
<dbReference type="EMBL" id="CP023154">
    <property type="protein sequence ID" value="QEK77896.1"/>
    <property type="molecule type" value="Genomic_DNA"/>
</dbReference>
<dbReference type="OrthoDB" id="14725at2157"/>
<dbReference type="InterPro" id="IPR023267">
    <property type="entry name" value="RCMT"/>
</dbReference>
<dbReference type="Gene3D" id="2.30.130.10">
    <property type="entry name" value="PUA domain"/>
    <property type="match status" value="1"/>
</dbReference>
<evidence type="ECO:0000313" key="10">
    <source>
        <dbReference type="Proteomes" id="UP000324354"/>
    </source>
</evidence>
<dbReference type="Gene3D" id="3.40.50.150">
    <property type="entry name" value="Vaccinia Virus protein VP39"/>
    <property type="match status" value="1"/>
</dbReference>
<dbReference type="InterPro" id="IPR001678">
    <property type="entry name" value="MeTrfase_RsmB-F_NOP2_dom"/>
</dbReference>
<dbReference type="CDD" id="cd02440">
    <property type="entry name" value="AdoMet_MTases"/>
    <property type="match status" value="1"/>
</dbReference>
<feature type="binding site" evidence="5 6">
    <location>
        <position position="274"/>
    </location>
    <ligand>
        <name>S-adenosyl-L-methionine</name>
        <dbReference type="ChEBI" id="CHEBI:59789"/>
    </ligand>
</feature>
<keyword evidence="3 5" id="KW-0949">S-adenosyl-L-methionine</keyword>
<dbReference type="GO" id="GO:0016428">
    <property type="term" value="F:tRNA (cytidine-5-)-methyltransferase activity"/>
    <property type="evidence" value="ECO:0007669"/>
    <property type="project" value="UniProtKB-UniRule"/>
</dbReference>
<accession>A0A5C0XLS5</accession>
<dbReference type="PRINTS" id="PR02008">
    <property type="entry name" value="RCMTFAMILY"/>
</dbReference>
<dbReference type="SMART" id="SM00359">
    <property type="entry name" value="PUA"/>
    <property type="match status" value="1"/>
</dbReference>
<dbReference type="NCBIfam" id="TIGR00446">
    <property type="entry name" value="nop2p"/>
    <property type="match status" value="1"/>
</dbReference>
<dbReference type="InterPro" id="IPR054728">
    <property type="entry name" value="RsmB-like_ferredoxin"/>
</dbReference>
<dbReference type="InterPro" id="IPR029063">
    <property type="entry name" value="SAM-dependent_MTases_sf"/>
</dbReference>
<gene>
    <name evidence="9" type="ORF">PFDSM3638_00790</name>
</gene>
<feature type="binding site" evidence="5 6">
    <location>
        <begin position="206"/>
        <end position="212"/>
    </location>
    <ligand>
        <name>S-adenosyl-L-methionine</name>
        <dbReference type="ChEBI" id="CHEBI:59789"/>
    </ligand>
</feature>
<dbReference type="Pfam" id="PF01472">
    <property type="entry name" value="PUA"/>
    <property type="match status" value="1"/>
</dbReference>
<dbReference type="InterPro" id="IPR004521">
    <property type="entry name" value="Uncharacterised_CHP00451"/>
</dbReference>
<keyword evidence="2 5" id="KW-0808">Transferase</keyword>
<evidence type="ECO:0000256" key="2">
    <source>
        <dbReference type="ARBA" id="ARBA00022679"/>
    </source>
</evidence>
<dbReference type="GeneID" id="13300938"/>
<feature type="binding site" evidence="5 6">
    <location>
        <position position="257"/>
    </location>
    <ligand>
        <name>S-adenosyl-L-methionine</name>
        <dbReference type="ChEBI" id="CHEBI:59789"/>
    </ligand>
</feature>
<dbReference type="GO" id="GO:0001510">
    <property type="term" value="P:RNA methylation"/>
    <property type="evidence" value="ECO:0007669"/>
    <property type="project" value="InterPro"/>
</dbReference>
<dbReference type="HAMAP" id="MF_02237">
    <property type="entry name" value="NSUN6"/>
    <property type="match status" value="1"/>
</dbReference>
<dbReference type="EC" id="2.1.1.-" evidence="5"/>
<evidence type="ECO:0000256" key="4">
    <source>
        <dbReference type="ARBA" id="ARBA00022884"/>
    </source>
</evidence>
<feature type="domain" description="SAM-dependent MTase RsmB/NOP-type" evidence="8">
    <location>
        <begin position="114"/>
        <end position="383"/>
    </location>
</feature>
<evidence type="ECO:0000313" key="9">
    <source>
        <dbReference type="EMBL" id="QEK77896.1"/>
    </source>
</evidence>
<dbReference type="GO" id="GO:0000049">
    <property type="term" value="F:tRNA binding"/>
    <property type="evidence" value="ECO:0007669"/>
    <property type="project" value="UniProtKB-UniRule"/>
</dbReference>
<feature type="active site" description="Nucleophile" evidence="5 6">
    <location>
        <position position="324"/>
    </location>
</feature>
<dbReference type="InterPro" id="IPR011023">
    <property type="entry name" value="Nop2p"/>
</dbReference>
<dbReference type="PROSITE" id="PS51686">
    <property type="entry name" value="SAM_MT_RSMB_NOP"/>
    <property type="match status" value="1"/>
</dbReference>
<evidence type="ECO:0000256" key="3">
    <source>
        <dbReference type="ARBA" id="ARBA00022691"/>
    </source>
</evidence>
<feature type="binding site" evidence="5">
    <location>
        <position position="301"/>
    </location>
    <ligand>
        <name>S-adenosyl-L-methionine</name>
        <dbReference type="ChEBI" id="CHEBI:59789"/>
    </ligand>
</feature>
<comment type="function">
    <text evidence="5">S-adenosyl-L-methionine-dependent methyltransferase that specifically methylates the C5 position of cytosine 72 in several tRNAs.</text>
</comment>
<keyword evidence="7" id="KW-0175">Coiled coil</keyword>
<name>A0A5C0XLS5_PYRFU</name>
<evidence type="ECO:0000256" key="5">
    <source>
        <dbReference type="HAMAP-Rule" id="MF_02237"/>
    </source>
</evidence>
<comment type="similarity">
    <text evidence="5 6">Belongs to the class I-like SAM-binding methyltransferase superfamily. RsmB/NOP family.</text>
</comment>
<dbReference type="NCBIfam" id="TIGR00451">
    <property type="entry name" value="unchar_dom_2"/>
    <property type="match status" value="1"/>
</dbReference>
<keyword evidence="4 5" id="KW-0694">RNA-binding</keyword>
<dbReference type="InterPro" id="IPR049560">
    <property type="entry name" value="MeTrfase_RsmB-F_NOP2_cat"/>
</dbReference>
<evidence type="ECO:0000256" key="1">
    <source>
        <dbReference type="ARBA" id="ARBA00022603"/>
    </source>
</evidence>
<feature type="binding site" evidence="5 6">
    <location>
        <position position="230"/>
    </location>
    <ligand>
        <name>S-adenosyl-L-methionine</name>
        <dbReference type="ChEBI" id="CHEBI:59789"/>
    </ligand>
</feature>
<dbReference type="PANTHER" id="PTHR22807:SF34">
    <property type="entry name" value="TRNA (CYTOSINE(72)-C(5))-METHYLTRANSFERASE NSUN6"/>
    <property type="match status" value="1"/>
</dbReference>
<comment type="catalytic activity">
    <reaction evidence="5">
        <text>cytidine(72) in tRNA + S-adenosyl-L-methionine = 5-methylcytidine(72) in tRNA + S-adenosyl-L-homocysteine + H(+)</text>
        <dbReference type="Rhea" id="RHEA:61988"/>
        <dbReference type="Rhea" id="RHEA-COMP:15996"/>
        <dbReference type="Rhea" id="RHEA-COMP:15997"/>
        <dbReference type="ChEBI" id="CHEBI:15378"/>
        <dbReference type="ChEBI" id="CHEBI:57856"/>
        <dbReference type="ChEBI" id="CHEBI:59789"/>
        <dbReference type="ChEBI" id="CHEBI:74483"/>
        <dbReference type="ChEBI" id="CHEBI:82748"/>
    </reaction>
</comment>
<dbReference type="GeneID" id="41711960"/>
<sequence length="386" mass="44201">MSYLEAFPPELQEYYRKLFGEEAEEIMKRLREPVEHYYIRVNTLKISREKLIEELRKEGLRPRRSPYLQEALYFVREGPNFPDDYNPNLPTVVANKYAAESVYQGAMLYAPGVLKAEKGIKEGDMVQIRDPRGLLVGIGIAKMDYREMIEATRGLAVEVTLPKFKLPSLSELKSFEKGYFYPQSLPSMVTSRVLEPKEEEIIIDMAAAPGGKTSHIAQLLQNRGEIIAIDKSKNRLKKMEENLKRLGVKNVKLIQMDARNLPELGIKADKILLDAPCTALGVRPKLWELRTPKDIEATARYQRAFIWAAIKSLRKGGILVYSTCTLSYEENEGNVKFMLKKGMKLEEQSLFIGSPGIGIDEVQRFYPHKHLTQGFFIAKLRKVREI</sequence>
<protein>
    <recommendedName>
        <fullName evidence="5">tRNA (cytosine(72)-C(5))-methyltransferase</fullName>
        <shortName evidence="5">tRNA:m(5)C72 MTase</shortName>
        <ecNumber evidence="5">2.1.1.-</ecNumber>
    </recommendedName>
</protein>
<organism evidence="9 10">
    <name type="scientific">Pyrococcus furiosus (strain ATCC 43587 / DSM 3638 / JCM 8422 / Vc1)</name>
    <dbReference type="NCBI Taxonomy" id="186497"/>
    <lineage>
        <taxon>Archaea</taxon>
        <taxon>Methanobacteriati</taxon>
        <taxon>Methanobacteriota</taxon>
        <taxon>Thermococci</taxon>
        <taxon>Thermococcales</taxon>
        <taxon>Thermococcaceae</taxon>
        <taxon>Pyrococcus</taxon>
    </lineage>
</organism>
<dbReference type="InterPro" id="IPR002478">
    <property type="entry name" value="PUA"/>
</dbReference>
<dbReference type="InterPro" id="IPR043699">
    <property type="entry name" value="NSUN6"/>
</dbReference>
<evidence type="ECO:0000259" key="8">
    <source>
        <dbReference type="PROSITE" id="PS51686"/>
    </source>
</evidence>
<dbReference type="Pfam" id="PF01189">
    <property type="entry name" value="Methyltr_RsmB-F"/>
    <property type="match status" value="1"/>
</dbReference>
<proteinExistence type="inferred from homology"/>
<dbReference type="SUPFAM" id="SSF88697">
    <property type="entry name" value="PUA domain-like"/>
    <property type="match status" value="1"/>
</dbReference>
<evidence type="ECO:0000256" key="6">
    <source>
        <dbReference type="PROSITE-ProRule" id="PRU01023"/>
    </source>
</evidence>
<reference evidence="9 10" key="1">
    <citation type="submission" date="2017-08" db="EMBL/GenBank/DDBJ databases">
        <title>Resequencing and Reannotation of the genome of Pyrococcus furiosus type strain DSM3638.</title>
        <authorList>
            <person name="Reichelt R.M."/>
            <person name="Bunk B."/>
        </authorList>
    </citation>
    <scope>NUCLEOTIDE SEQUENCE [LARGE SCALE GENOMIC DNA]</scope>
    <source>
        <strain evidence="9 10">DSM 3638</strain>
    </source>
</reference>
<dbReference type="PANTHER" id="PTHR22807">
    <property type="entry name" value="NOP2 YEAST -RELATED NOL1/NOP2/FMU SUN DOMAIN-CONTAINING"/>
    <property type="match status" value="1"/>
</dbReference>
<dbReference type="InterPro" id="IPR015947">
    <property type="entry name" value="PUA-like_sf"/>
</dbReference>
<dbReference type="Proteomes" id="UP000324354">
    <property type="component" value="Chromosome"/>
</dbReference>
<feature type="binding site" evidence="5">
    <location>
        <position position="235"/>
    </location>
    <ligand>
        <name>S-adenosyl-L-methionine</name>
        <dbReference type="ChEBI" id="CHEBI:59789"/>
    </ligand>
</feature>
<dbReference type="GO" id="GO:0006400">
    <property type="term" value="P:tRNA modification"/>
    <property type="evidence" value="ECO:0007669"/>
    <property type="project" value="UniProtKB-UniRule"/>
</dbReference>
<dbReference type="AlphaFoldDB" id="A0A5C0XLS5"/>
<dbReference type="PROSITE" id="PS50890">
    <property type="entry name" value="PUA"/>
    <property type="match status" value="1"/>
</dbReference>
<keyword evidence="1 5" id="KW-0489">Methyltransferase</keyword>
<evidence type="ECO:0000256" key="7">
    <source>
        <dbReference type="SAM" id="Coils"/>
    </source>
</evidence>
<dbReference type="CDD" id="cd07953">
    <property type="entry name" value="PUA"/>
    <property type="match status" value="1"/>
</dbReference>
<dbReference type="Pfam" id="PF22458">
    <property type="entry name" value="RsmF-B_ferredox"/>
    <property type="match status" value="1"/>
</dbReference>
<dbReference type="InterPro" id="IPR036974">
    <property type="entry name" value="PUA_sf"/>
</dbReference>
<dbReference type="RefSeq" id="WP_011011282.1">
    <property type="nucleotide sequence ID" value="NC_003413.1"/>
</dbReference>
<dbReference type="SUPFAM" id="SSF53335">
    <property type="entry name" value="S-adenosyl-L-methionine-dependent methyltransferases"/>
    <property type="match status" value="1"/>
</dbReference>